<reference evidence="3 4" key="1">
    <citation type="submission" date="2024-01" db="EMBL/GenBank/DDBJ databases">
        <title>Pedobacter sp. nov., isolated from fresh soil.</title>
        <authorList>
            <person name="Le N.T.T."/>
        </authorList>
    </citation>
    <scope>NUCLEOTIDE SEQUENCE [LARGE SCALE GENOMIC DNA]</scope>
    <source>
        <strain evidence="3 4">KR3-3</strain>
    </source>
</reference>
<dbReference type="Gene3D" id="3.40.1440.10">
    <property type="entry name" value="GIY-YIG endonuclease"/>
    <property type="match status" value="1"/>
</dbReference>
<dbReference type="InterPro" id="IPR035901">
    <property type="entry name" value="GIY-YIG_endonuc_sf"/>
</dbReference>
<keyword evidence="4" id="KW-1185">Reference proteome</keyword>
<dbReference type="SUPFAM" id="SSF82771">
    <property type="entry name" value="GIY-YIG endonuclease"/>
    <property type="match status" value="1"/>
</dbReference>
<organism evidence="3 4">
    <name type="scientific">Pedobacter albus</name>
    <dbReference type="NCBI Taxonomy" id="3113905"/>
    <lineage>
        <taxon>Bacteria</taxon>
        <taxon>Pseudomonadati</taxon>
        <taxon>Bacteroidota</taxon>
        <taxon>Sphingobacteriia</taxon>
        <taxon>Sphingobacteriales</taxon>
        <taxon>Sphingobacteriaceae</taxon>
        <taxon>Pedobacter</taxon>
    </lineage>
</organism>
<proteinExistence type="inferred from homology"/>
<dbReference type="InterPro" id="IPR050190">
    <property type="entry name" value="UPF0213_domain"/>
</dbReference>
<dbReference type="InterPro" id="IPR000305">
    <property type="entry name" value="GIY-YIG_endonuc"/>
</dbReference>
<dbReference type="Proteomes" id="UP001336835">
    <property type="component" value="Unassembled WGS sequence"/>
</dbReference>
<protein>
    <submittedName>
        <fullName evidence="3">GIY-YIG nuclease family protein</fullName>
    </submittedName>
</protein>
<dbReference type="PROSITE" id="PS50164">
    <property type="entry name" value="GIY_YIG"/>
    <property type="match status" value="1"/>
</dbReference>
<dbReference type="EMBL" id="JAZDQT010000002">
    <property type="protein sequence ID" value="MEE1945943.1"/>
    <property type="molecule type" value="Genomic_DNA"/>
</dbReference>
<comment type="similarity">
    <text evidence="1">Belongs to the UPF0213 family.</text>
</comment>
<sequence length="81" mass="9633">MYYVYILFSTSLNKYYIGSTSNMKERLKKHNSNHKGFTGGTGDWQIVWQEIHSDKSIAMKRERQIKKWKSRKMIESLIAES</sequence>
<dbReference type="CDD" id="cd10449">
    <property type="entry name" value="GIY-YIG_SLX1_like"/>
    <property type="match status" value="1"/>
</dbReference>
<evidence type="ECO:0000313" key="3">
    <source>
        <dbReference type="EMBL" id="MEE1945943.1"/>
    </source>
</evidence>
<accession>A0ABU7I8Z0</accession>
<evidence type="ECO:0000256" key="1">
    <source>
        <dbReference type="ARBA" id="ARBA00007435"/>
    </source>
</evidence>
<feature type="domain" description="GIY-YIG" evidence="2">
    <location>
        <begin position="1"/>
        <end position="75"/>
    </location>
</feature>
<gene>
    <name evidence="3" type="ORF">VRU48_12550</name>
</gene>
<evidence type="ECO:0000259" key="2">
    <source>
        <dbReference type="PROSITE" id="PS50164"/>
    </source>
</evidence>
<dbReference type="PANTHER" id="PTHR34477">
    <property type="entry name" value="UPF0213 PROTEIN YHBQ"/>
    <property type="match status" value="1"/>
</dbReference>
<dbReference type="RefSeq" id="WP_330108261.1">
    <property type="nucleotide sequence ID" value="NZ_JAZDQT010000002.1"/>
</dbReference>
<dbReference type="PANTHER" id="PTHR34477:SF5">
    <property type="entry name" value="BSL5627 PROTEIN"/>
    <property type="match status" value="1"/>
</dbReference>
<name>A0ABU7I8Z0_9SPHI</name>
<comment type="caution">
    <text evidence="3">The sequence shown here is derived from an EMBL/GenBank/DDBJ whole genome shotgun (WGS) entry which is preliminary data.</text>
</comment>
<dbReference type="Pfam" id="PF01541">
    <property type="entry name" value="GIY-YIG"/>
    <property type="match status" value="1"/>
</dbReference>
<evidence type="ECO:0000313" key="4">
    <source>
        <dbReference type="Proteomes" id="UP001336835"/>
    </source>
</evidence>